<dbReference type="EMBL" id="JAGSOG010000001">
    <property type="protein sequence ID" value="MBR7831671.1"/>
    <property type="molecule type" value="Genomic_DNA"/>
</dbReference>
<evidence type="ECO:0000313" key="2">
    <source>
        <dbReference type="Proteomes" id="UP000675781"/>
    </source>
</evidence>
<reference evidence="1" key="1">
    <citation type="submission" date="2021-04" db="EMBL/GenBank/DDBJ databases">
        <title>Genome based classification of Actinospica acidithermotolerans sp. nov., an actinobacterium isolated from an Indonesian hot spring.</title>
        <authorList>
            <person name="Kusuma A.B."/>
            <person name="Putra K.E."/>
            <person name="Nafisah S."/>
            <person name="Loh J."/>
            <person name="Nouioui I."/>
            <person name="Goodfellow M."/>
        </authorList>
    </citation>
    <scope>NUCLEOTIDE SEQUENCE</scope>
    <source>
        <strain evidence="1">CSCA 57</strain>
    </source>
</reference>
<dbReference type="RefSeq" id="WP_212526202.1">
    <property type="nucleotide sequence ID" value="NZ_JAGSOG010000001.1"/>
</dbReference>
<gene>
    <name evidence="1" type="ORF">KDL01_00270</name>
</gene>
<sequence length="117" mass="12318">MSAHIRVQRAHTVQDRLSTYGVYIDGVKVGKVRDDSEVEFEVTSGQHQVQMRAAFWSRGKAITVNVPEGGSSHLLTSGGPITGAFGLAGAAVAAASSNGQQSVRRLQLVELNAVAAE</sequence>
<accession>A0A941IQV1</accession>
<proteinExistence type="predicted"/>
<protein>
    <submittedName>
        <fullName evidence="1">Uncharacterized protein</fullName>
    </submittedName>
</protein>
<name>A0A941IQV1_9ACTN</name>
<keyword evidence="2" id="KW-1185">Reference proteome</keyword>
<evidence type="ECO:0000313" key="1">
    <source>
        <dbReference type="EMBL" id="MBR7831671.1"/>
    </source>
</evidence>
<organism evidence="1 2">
    <name type="scientific">Actinospica durhamensis</name>
    <dbReference type="NCBI Taxonomy" id="1508375"/>
    <lineage>
        <taxon>Bacteria</taxon>
        <taxon>Bacillati</taxon>
        <taxon>Actinomycetota</taxon>
        <taxon>Actinomycetes</taxon>
        <taxon>Catenulisporales</taxon>
        <taxon>Actinospicaceae</taxon>
        <taxon>Actinospica</taxon>
    </lineage>
</organism>
<dbReference type="AlphaFoldDB" id="A0A941IQV1"/>
<comment type="caution">
    <text evidence="1">The sequence shown here is derived from an EMBL/GenBank/DDBJ whole genome shotgun (WGS) entry which is preliminary data.</text>
</comment>
<dbReference type="Proteomes" id="UP000675781">
    <property type="component" value="Unassembled WGS sequence"/>
</dbReference>